<name>A0A8A7KM87_9FIRM</name>
<dbReference type="AlphaFoldDB" id="A0A8A7KM87"/>
<organism evidence="1 2">
    <name type="scientific">Iocasia fonsfrigidae</name>
    <dbReference type="NCBI Taxonomy" id="2682810"/>
    <lineage>
        <taxon>Bacteria</taxon>
        <taxon>Bacillati</taxon>
        <taxon>Bacillota</taxon>
        <taxon>Clostridia</taxon>
        <taxon>Halanaerobiales</taxon>
        <taxon>Halanaerobiaceae</taxon>
        <taxon>Iocasia</taxon>
    </lineage>
</organism>
<keyword evidence="2" id="KW-1185">Reference proteome</keyword>
<sequence length="28" mass="3340">MTHSFKHFPVFTSGQYACNDRVFMIVYI</sequence>
<protein>
    <submittedName>
        <fullName evidence="1">Uncharacterized protein</fullName>
    </submittedName>
</protein>
<evidence type="ECO:0000313" key="2">
    <source>
        <dbReference type="Proteomes" id="UP000665020"/>
    </source>
</evidence>
<proteinExistence type="predicted"/>
<reference evidence="1" key="1">
    <citation type="submission" date="2019-12" db="EMBL/GenBank/DDBJ databases">
        <authorList>
            <person name="zhang j."/>
            <person name="sun C.M."/>
        </authorList>
    </citation>
    <scope>NUCLEOTIDE SEQUENCE</scope>
    <source>
        <strain evidence="1">NS-1</strain>
    </source>
</reference>
<dbReference type="KEGG" id="ifn:GM661_08485"/>
<accession>A0A8A7KM87</accession>
<dbReference type="EMBL" id="CP046640">
    <property type="protein sequence ID" value="QTL99957.1"/>
    <property type="molecule type" value="Genomic_DNA"/>
</dbReference>
<dbReference type="Proteomes" id="UP000665020">
    <property type="component" value="Chromosome"/>
</dbReference>
<evidence type="ECO:0000313" key="1">
    <source>
        <dbReference type="EMBL" id="QTL99957.1"/>
    </source>
</evidence>
<gene>
    <name evidence="1" type="ORF">GM661_08485</name>
</gene>